<keyword evidence="4" id="KW-0732">Signal</keyword>
<reference evidence="5 6" key="1">
    <citation type="submission" date="2021-01" db="EMBL/GenBank/DDBJ databases">
        <title>Roseomonas sp. nov, a bacterium isolated from an oil production mixture in Yumen Oilfield.</title>
        <authorList>
            <person name="Wu D."/>
        </authorList>
    </citation>
    <scope>NUCLEOTIDE SEQUENCE [LARGE SCALE GENOMIC DNA]</scope>
    <source>
        <strain evidence="5 6">ROY-5-3</strain>
    </source>
</reference>
<gene>
    <name evidence="5" type="ORF">JJQ90_00475</name>
</gene>
<feature type="chain" id="PRO_5046386447" evidence="4">
    <location>
        <begin position="23"/>
        <end position="372"/>
    </location>
</feature>
<dbReference type="EMBL" id="JAERQM010000001">
    <property type="protein sequence ID" value="MBU8542155.1"/>
    <property type="molecule type" value="Genomic_DNA"/>
</dbReference>
<accession>A0ABS6H416</accession>
<dbReference type="PANTHER" id="PTHR45632:SF3">
    <property type="entry name" value="KELCH-LIKE PROTEIN 32"/>
    <property type="match status" value="1"/>
</dbReference>
<organism evidence="5 6">
    <name type="scientific">Falsiroseomonas oleicola</name>
    <dbReference type="NCBI Taxonomy" id="2801474"/>
    <lineage>
        <taxon>Bacteria</taxon>
        <taxon>Pseudomonadati</taxon>
        <taxon>Pseudomonadota</taxon>
        <taxon>Alphaproteobacteria</taxon>
        <taxon>Acetobacterales</taxon>
        <taxon>Roseomonadaceae</taxon>
        <taxon>Falsiroseomonas</taxon>
    </lineage>
</organism>
<dbReference type="RefSeq" id="WP_216872514.1">
    <property type="nucleotide sequence ID" value="NZ_JAERQM010000001.1"/>
</dbReference>
<protein>
    <submittedName>
        <fullName evidence="5">Galactose oxidase</fullName>
    </submittedName>
</protein>
<comment type="caution">
    <text evidence="5">The sequence shown here is derived from an EMBL/GenBank/DDBJ whole genome shotgun (WGS) entry which is preliminary data.</text>
</comment>
<proteinExistence type="predicted"/>
<dbReference type="Pfam" id="PF01344">
    <property type="entry name" value="Kelch_1"/>
    <property type="match status" value="2"/>
</dbReference>
<sequence length="372" mass="39989">MERRLVLGGAMALLGGAKLAAAQQAAPAPHHGLAIPPDRMAPLRGQGPVTLTPAQYAQRFVDSPAPAGAPGRWVQRAPLPLPRTEMAWAAEWDGKLHVVGGYAEQQVNNTWHHIYDPAADSWKEAARLPRGANHVGVVAHAGRVYAFGGFSNQNRGADTLAFAYDVAADRWDTIAPMPRPRGAGALAVLDGKIHHIGGASEPERERASVGWHEVYDPQADKWEMRKALPGARDHAGVLAHDGAIHIIGGRFNTFEYNTGLHHVYLPAQDTWVERAPLPTPRSGHGLVLYRGRFFAMGGESGWFENRVLTGKVHGQMESYDPATDTWQHHAPMPTPRHGMGAVTIGDFIYVAGGGPVVGGGIKTAVHEAFTLG</sequence>
<name>A0ABS6H416_9PROT</name>
<evidence type="ECO:0000256" key="2">
    <source>
        <dbReference type="ARBA" id="ARBA00022737"/>
    </source>
</evidence>
<evidence type="ECO:0000313" key="6">
    <source>
        <dbReference type="Proteomes" id="UP000689967"/>
    </source>
</evidence>
<keyword evidence="6" id="KW-1185">Reference proteome</keyword>
<keyword evidence="2" id="KW-0677">Repeat</keyword>
<dbReference type="InterPro" id="IPR006652">
    <property type="entry name" value="Kelch_1"/>
</dbReference>
<evidence type="ECO:0000256" key="1">
    <source>
        <dbReference type="ARBA" id="ARBA00022441"/>
    </source>
</evidence>
<evidence type="ECO:0000313" key="5">
    <source>
        <dbReference type="EMBL" id="MBU8542155.1"/>
    </source>
</evidence>
<evidence type="ECO:0000256" key="3">
    <source>
        <dbReference type="SAM" id="MobiDB-lite"/>
    </source>
</evidence>
<dbReference type="Proteomes" id="UP000689967">
    <property type="component" value="Unassembled WGS sequence"/>
</dbReference>
<keyword evidence="1" id="KW-0880">Kelch repeat</keyword>
<feature type="region of interest" description="Disordered" evidence="3">
    <location>
        <begin position="29"/>
        <end position="48"/>
    </location>
</feature>
<feature type="signal peptide" evidence="4">
    <location>
        <begin position="1"/>
        <end position="22"/>
    </location>
</feature>
<evidence type="ECO:0000256" key="4">
    <source>
        <dbReference type="SAM" id="SignalP"/>
    </source>
</evidence>
<dbReference type="PANTHER" id="PTHR45632">
    <property type="entry name" value="LD33804P"/>
    <property type="match status" value="1"/>
</dbReference>
<dbReference type="SMART" id="SM00612">
    <property type="entry name" value="Kelch"/>
    <property type="match status" value="5"/>
</dbReference>